<feature type="domain" description="DUF3048" evidence="3">
    <location>
        <begin position="32"/>
        <end position="173"/>
    </location>
</feature>
<evidence type="ECO:0000259" key="3">
    <source>
        <dbReference type="Pfam" id="PF11258"/>
    </source>
</evidence>
<evidence type="ECO:0000256" key="1">
    <source>
        <dbReference type="SAM" id="MobiDB-lite"/>
    </source>
</evidence>
<dbReference type="InterPro" id="IPR021416">
    <property type="entry name" value="DUF3048_N"/>
</dbReference>
<sequence length="321" mass="35647">MNRYVRVLIYSVCVFLLVSCANRENKSNVYPLTGTKAEKAVVERPIAVMVNNHPKARPQSGLSKADVVIEALSEGSITRFLAIYQSEMPEVVGPVRSAREYFIELALGFNALYVHHGWSPGAREMLEGGAADYINGLNDDGSTFWRADFRKAPHNSYTSFKNLKKAAGDKGYSLESHTGPLSFQTDETTPEEAPSSVRFHYGTNQVEYHFEQNVNGYVRKSDGVLTTDMETEEPIVLQNILIVEAEHEVKDHKGRRNIDLRSGGQGLLLSGGQLHKVSWKNENGRIVPVMDGNIVPFVPGKTWINIIPDLREVSNSKGEGV</sequence>
<dbReference type="InterPro" id="IPR023158">
    <property type="entry name" value="YerB-like_sf"/>
</dbReference>
<evidence type="ECO:0000313" key="6">
    <source>
        <dbReference type="Proteomes" id="UP001211894"/>
    </source>
</evidence>
<keyword evidence="2" id="KW-0732">Signal</keyword>
<comment type="caution">
    <text evidence="5">The sequence shown here is derived from an EMBL/GenBank/DDBJ whole genome shotgun (WGS) entry which is preliminary data.</text>
</comment>
<feature type="region of interest" description="Disordered" evidence="1">
    <location>
        <begin position="171"/>
        <end position="194"/>
    </location>
</feature>
<feature type="domain" description="DUF3048" evidence="4">
    <location>
        <begin position="198"/>
        <end position="304"/>
    </location>
</feature>
<dbReference type="Proteomes" id="UP001211894">
    <property type="component" value="Unassembled WGS sequence"/>
</dbReference>
<feature type="compositionally biased region" description="Polar residues" evidence="1">
    <location>
        <begin position="175"/>
        <end position="187"/>
    </location>
</feature>
<feature type="signal peptide" evidence="2">
    <location>
        <begin position="1"/>
        <end position="23"/>
    </location>
</feature>
<accession>A0ABT4X3F9</accession>
<evidence type="ECO:0000313" key="5">
    <source>
        <dbReference type="EMBL" id="MDA7026791.1"/>
    </source>
</evidence>
<dbReference type="SUPFAM" id="SSF159774">
    <property type="entry name" value="YerB-like"/>
    <property type="match status" value="1"/>
</dbReference>
<gene>
    <name evidence="5" type="ORF">PJ311_09250</name>
</gene>
<dbReference type="EMBL" id="JAQKAB010000005">
    <property type="protein sequence ID" value="MDA7026791.1"/>
    <property type="molecule type" value="Genomic_DNA"/>
</dbReference>
<organism evidence="5 6">
    <name type="scientific">Bacillus changyiensis</name>
    <dbReference type="NCBI Taxonomy" id="3004103"/>
    <lineage>
        <taxon>Bacteria</taxon>
        <taxon>Bacillati</taxon>
        <taxon>Bacillota</taxon>
        <taxon>Bacilli</taxon>
        <taxon>Bacillales</taxon>
        <taxon>Bacillaceae</taxon>
        <taxon>Bacillus</taxon>
    </lineage>
</organism>
<name>A0ABT4X3F9_9BACI</name>
<reference evidence="5 6" key="1">
    <citation type="submission" date="2023-01" db="EMBL/GenBank/DDBJ databases">
        <title>Bacillus changyiensis sp. nov., isolated from a coastal deposit.</title>
        <authorList>
            <person name="Xiao G."/>
            <person name="Lai Q."/>
            <person name="Hu Z."/>
            <person name="Shao Z."/>
        </authorList>
    </citation>
    <scope>NUCLEOTIDE SEQUENCE [LARGE SCALE GENOMIC DNA]</scope>
    <source>
        <strain evidence="5 6">CLL-7-23</strain>
    </source>
</reference>
<dbReference type="Pfam" id="PF11258">
    <property type="entry name" value="DUF3048"/>
    <property type="match status" value="1"/>
</dbReference>
<proteinExistence type="predicted"/>
<dbReference type="InterPro" id="IPR035328">
    <property type="entry name" value="DUF3048_C"/>
</dbReference>
<dbReference type="Gene3D" id="3.50.90.10">
    <property type="entry name" value="YerB-like"/>
    <property type="match status" value="1"/>
</dbReference>
<evidence type="ECO:0000256" key="2">
    <source>
        <dbReference type="SAM" id="SignalP"/>
    </source>
</evidence>
<protein>
    <submittedName>
        <fullName evidence="5">DUF3048 domain-containing protein</fullName>
    </submittedName>
</protein>
<feature type="chain" id="PRO_5045328234" evidence="2">
    <location>
        <begin position="24"/>
        <end position="321"/>
    </location>
</feature>
<keyword evidence="6" id="KW-1185">Reference proteome</keyword>
<dbReference type="PROSITE" id="PS51257">
    <property type="entry name" value="PROKAR_LIPOPROTEIN"/>
    <property type="match status" value="1"/>
</dbReference>
<dbReference type="RefSeq" id="WP_271340643.1">
    <property type="nucleotide sequence ID" value="NZ_JAQKAB010000005.1"/>
</dbReference>
<dbReference type="Pfam" id="PF17479">
    <property type="entry name" value="DUF3048_C"/>
    <property type="match status" value="1"/>
</dbReference>
<evidence type="ECO:0000259" key="4">
    <source>
        <dbReference type="Pfam" id="PF17479"/>
    </source>
</evidence>